<feature type="compositionally biased region" description="Polar residues" evidence="1">
    <location>
        <begin position="137"/>
        <end position="147"/>
    </location>
</feature>
<gene>
    <name evidence="2" type="ORF">AFUS01_LOCUS20044</name>
</gene>
<feature type="region of interest" description="Disordered" evidence="1">
    <location>
        <begin position="137"/>
        <end position="189"/>
    </location>
</feature>
<evidence type="ECO:0000256" key="1">
    <source>
        <dbReference type="SAM" id="MobiDB-lite"/>
    </source>
</evidence>
<keyword evidence="3" id="KW-1185">Reference proteome</keyword>
<protein>
    <submittedName>
        <fullName evidence="2">Uncharacterized protein</fullName>
    </submittedName>
</protein>
<comment type="caution">
    <text evidence="2">The sequence shown here is derived from an EMBL/GenBank/DDBJ whole genome shotgun (WGS) entry which is preliminary data.</text>
</comment>
<evidence type="ECO:0000313" key="3">
    <source>
        <dbReference type="Proteomes" id="UP000708208"/>
    </source>
</evidence>
<feature type="compositionally biased region" description="Polar residues" evidence="1">
    <location>
        <begin position="160"/>
        <end position="186"/>
    </location>
</feature>
<organism evidence="2 3">
    <name type="scientific">Allacma fusca</name>
    <dbReference type="NCBI Taxonomy" id="39272"/>
    <lineage>
        <taxon>Eukaryota</taxon>
        <taxon>Metazoa</taxon>
        <taxon>Ecdysozoa</taxon>
        <taxon>Arthropoda</taxon>
        <taxon>Hexapoda</taxon>
        <taxon>Collembola</taxon>
        <taxon>Symphypleona</taxon>
        <taxon>Sminthuridae</taxon>
        <taxon>Allacma</taxon>
    </lineage>
</organism>
<accession>A0A8J2K3J5</accession>
<name>A0A8J2K3J5_9HEXA</name>
<dbReference type="Proteomes" id="UP000708208">
    <property type="component" value="Unassembled WGS sequence"/>
</dbReference>
<evidence type="ECO:0000313" key="2">
    <source>
        <dbReference type="EMBL" id="CAG7731457.1"/>
    </source>
</evidence>
<sequence>MLLEDFTEMILQRSWLLVFALYQAWVVPGVDGKGRALNEQCFNFDDCGDYPRSALLCLNNICQCINSMYYEQSKSMCVSYIGEKCDAVEPTDAIKLELQCGENSFCQPSLEEKFGRCRCSSGYRSTSERKCASMSNSRVHGNFNANHPNHPKYGEEGNKDNSQNPNSMNGVVSFPFSSANSNPRTSNPKKDSLNYKFIAVRDWTLEGNKNRGLLQWNLFIHSDCEDCLAYKKDTFLSSVPPVLKMLTKTRVSISMEALRVIIVLATRSLNLMKIGTAVQGTK</sequence>
<proteinExistence type="predicted"/>
<dbReference type="AlphaFoldDB" id="A0A8J2K3J5"/>
<reference evidence="2" key="1">
    <citation type="submission" date="2021-06" db="EMBL/GenBank/DDBJ databases">
        <authorList>
            <person name="Hodson N. C."/>
            <person name="Mongue J. A."/>
            <person name="Jaron S. K."/>
        </authorList>
    </citation>
    <scope>NUCLEOTIDE SEQUENCE</scope>
</reference>
<dbReference type="EMBL" id="CAJVCH010213266">
    <property type="protein sequence ID" value="CAG7731457.1"/>
    <property type="molecule type" value="Genomic_DNA"/>
</dbReference>